<evidence type="ECO:0000313" key="2">
    <source>
        <dbReference type="Proteomes" id="UP000499080"/>
    </source>
</evidence>
<reference evidence="1 2" key="1">
    <citation type="journal article" date="2019" name="Sci. Rep.">
        <title>Orb-weaving spider Araneus ventricosus genome elucidates the spidroin gene catalogue.</title>
        <authorList>
            <person name="Kono N."/>
            <person name="Nakamura H."/>
            <person name="Ohtoshi R."/>
            <person name="Moran D.A.P."/>
            <person name="Shinohara A."/>
            <person name="Yoshida Y."/>
            <person name="Fujiwara M."/>
            <person name="Mori M."/>
            <person name="Tomita M."/>
            <person name="Arakawa K."/>
        </authorList>
    </citation>
    <scope>NUCLEOTIDE SEQUENCE [LARGE SCALE GENOMIC DNA]</scope>
</reference>
<dbReference type="EMBL" id="BGPR01038148">
    <property type="protein sequence ID" value="GBO13934.1"/>
    <property type="molecule type" value="Genomic_DNA"/>
</dbReference>
<keyword evidence="2" id="KW-1185">Reference proteome</keyword>
<sequence length="96" mass="10339">MDATGRLARSCTSSNRFVTIRCVALVPTEALISSADAVRCGTVMRRTRRYPLSVVAQVPPDPVLLETVSSRDHCCQQSCSVGTSLPSLSAISRKEN</sequence>
<dbReference type="Proteomes" id="UP000499080">
    <property type="component" value="Unassembled WGS sequence"/>
</dbReference>
<accession>A0A4Y2UP83</accession>
<dbReference type="AlphaFoldDB" id="A0A4Y2UP83"/>
<comment type="caution">
    <text evidence="1">The sequence shown here is derived from an EMBL/GenBank/DDBJ whole genome shotgun (WGS) entry which is preliminary data.</text>
</comment>
<name>A0A4Y2UP83_ARAVE</name>
<evidence type="ECO:0000313" key="1">
    <source>
        <dbReference type="EMBL" id="GBO13934.1"/>
    </source>
</evidence>
<protein>
    <submittedName>
        <fullName evidence="1">Uncharacterized protein</fullName>
    </submittedName>
</protein>
<proteinExistence type="predicted"/>
<organism evidence="1 2">
    <name type="scientific">Araneus ventricosus</name>
    <name type="common">Orbweaver spider</name>
    <name type="synonym">Epeira ventricosa</name>
    <dbReference type="NCBI Taxonomy" id="182803"/>
    <lineage>
        <taxon>Eukaryota</taxon>
        <taxon>Metazoa</taxon>
        <taxon>Ecdysozoa</taxon>
        <taxon>Arthropoda</taxon>
        <taxon>Chelicerata</taxon>
        <taxon>Arachnida</taxon>
        <taxon>Araneae</taxon>
        <taxon>Araneomorphae</taxon>
        <taxon>Entelegynae</taxon>
        <taxon>Araneoidea</taxon>
        <taxon>Araneidae</taxon>
        <taxon>Araneus</taxon>
    </lineage>
</organism>
<gene>
    <name evidence="1" type="ORF">AVEN_200349_1</name>
</gene>